<reference evidence="3" key="1">
    <citation type="submission" date="2022-06" db="EMBL/GenBank/DDBJ databases">
        <title>Sphingomonas sp. nov. isolated from rhizosphere soil of tomato.</title>
        <authorList>
            <person name="Dong H."/>
            <person name="Gao R."/>
        </authorList>
    </citation>
    <scope>NUCLEOTIDE SEQUENCE</scope>
    <source>
        <strain evidence="3">MMSM24</strain>
    </source>
</reference>
<evidence type="ECO:0000256" key="1">
    <source>
        <dbReference type="SAM" id="MobiDB-lite"/>
    </source>
</evidence>
<dbReference type="RefSeq" id="WP_265268113.1">
    <property type="nucleotide sequence ID" value="NZ_JANFAV010000002.1"/>
</dbReference>
<dbReference type="AlphaFoldDB" id="A0AA41ZC34"/>
<evidence type="ECO:0000256" key="2">
    <source>
        <dbReference type="SAM" id="Phobius"/>
    </source>
</evidence>
<keyword evidence="2" id="KW-1133">Transmembrane helix</keyword>
<feature type="transmembrane region" description="Helical" evidence="2">
    <location>
        <begin position="61"/>
        <end position="82"/>
    </location>
</feature>
<proteinExistence type="predicted"/>
<keyword evidence="2" id="KW-0812">Transmembrane</keyword>
<accession>A0AA41ZC34</accession>
<comment type="caution">
    <text evidence="3">The sequence shown here is derived from an EMBL/GenBank/DDBJ whole genome shotgun (WGS) entry which is preliminary data.</text>
</comment>
<gene>
    <name evidence="3" type="ORF">NEE01_05175</name>
</gene>
<keyword evidence="4" id="KW-1185">Reference proteome</keyword>
<sequence length="219" mass="22895">MDIDRLKPRAGLPAARVVRRTTISCGPLYIVREEHRFARDIAGDTFVPAVRRRARFAGWRVVGAAVLGCVGIGGIALAATSVPTRGDYVVSIPIPDSVPAVFADAGKAVARHHPRHAPAAAQAVPAPVPADATEIISARSLGDATTAGFASRAAAVDAALRSGDMQEWRDAKAGERGFVVAGPADRDGTQTCRNLSILTRGSGDGQERVDQQRQCRAGG</sequence>
<dbReference type="Proteomes" id="UP001165565">
    <property type="component" value="Unassembled WGS sequence"/>
</dbReference>
<name>A0AA41ZC34_9SPHN</name>
<protein>
    <submittedName>
        <fullName evidence="3">Uncharacterized protein</fullName>
    </submittedName>
</protein>
<dbReference type="EMBL" id="JANFAV010000002">
    <property type="protein sequence ID" value="MCW6534174.1"/>
    <property type="molecule type" value="Genomic_DNA"/>
</dbReference>
<feature type="region of interest" description="Disordered" evidence="1">
    <location>
        <begin position="197"/>
        <end position="219"/>
    </location>
</feature>
<keyword evidence="2" id="KW-0472">Membrane</keyword>
<evidence type="ECO:0000313" key="3">
    <source>
        <dbReference type="EMBL" id="MCW6534174.1"/>
    </source>
</evidence>
<organism evidence="3 4">
    <name type="scientific">Sphingomonas lycopersici</name>
    <dbReference type="NCBI Taxonomy" id="2951807"/>
    <lineage>
        <taxon>Bacteria</taxon>
        <taxon>Pseudomonadati</taxon>
        <taxon>Pseudomonadota</taxon>
        <taxon>Alphaproteobacteria</taxon>
        <taxon>Sphingomonadales</taxon>
        <taxon>Sphingomonadaceae</taxon>
        <taxon>Sphingomonas</taxon>
    </lineage>
</organism>
<evidence type="ECO:0000313" key="4">
    <source>
        <dbReference type="Proteomes" id="UP001165565"/>
    </source>
</evidence>